<dbReference type="Proteomes" id="UP000663832">
    <property type="component" value="Unassembled WGS sequence"/>
</dbReference>
<accession>A0A815F2Y6</accession>
<sequence length="293" mass="34744">MDQAVPSTTFVNDSKIKRQKLEETTNNSINRLLTTHFEDLSNELIYQIFELLDSYDVYIIFSNLNLRIENLLTNSNLRINVDLSSISKSNFQHYYKEIIIPHQLRINSIRLTNLFIYNHSFSPLRKLTSLCQLEKLIIHNIQMNYLEELLISLRVLPKLYSSDIEPIDVITNPSRIYDRIFRLPVLKYCQISFKIKPNAILLLETTNKYSSIEHLIIRNDISFHHLDTLLSFIPHLRYLSCLNIFRLKDSPTNIRPIILNKLSHILFQMRHTTFDQFKQWITNLSHRIEVLCI</sequence>
<keyword evidence="3" id="KW-1185">Reference proteome</keyword>
<reference evidence="2" key="1">
    <citation type="submission" date="2021-02" db="EMBL/GenBank/DDBJ databases">
        <authorList>
            <person name="Nowell W R."/>
        </authorList>
    </citation>
    <scope>NUCLEOTIDE SEQUENCE</scope>
</reference>
<protein>
    <recommendedName>
        <fullName evidence="4">F-box domain-containing protein</fullName>
    </recommendedName>
</protein>
<dbReference type="AlphaFoldDB" id="A0A815F2Y6"/>
<evidence type="ECO:0008006" key="4">
    <source>
        <dbReference type="Google" id="ProtNLM"/>
    </source>
</evidence>
<gene>
    <name evidence="1" type="ORF">BJG266_LOCUS23826</name>
    <name evidence="2" type="ORF">QVE165_LOCUS32181</name>
</gene>
<dbReference type="EMBL" id="CAJNOI010000163">
    <property type="protein sequence ID" value="CAF1146161.1"/>
    <property type="molecule type" value="Genomic_DNA"/>
</dbReference>
<proteinExistence type="predicted"/>
<dbReference type="EMBL" id="CAJNOM010000283">
    <property type="protein sequence ID" value="CAF1318131.1"/>
    <property type="molecule type" value="Genomic_DNA"/>
</dbReference>
<dbReference type="OrthoDB" id="10042466at2759"/>
<dbReference type="Proteomes" id="UP000663877">
    <property type="component" value="Unassembled WGS sequence"/>
</dbReference>
<evidence type="ECO:0000313" key="3">
    <source>
        <dbReference type="Proteomes" id="UP000663832"/>
    </source>
</evidence>
<evidence type="ECO:0000313" key="1">
    <source>
        <dbReference type="EMBL" id="CAF1146161.1"/>
    </source>
</evidence>
<organism evidence="2 3">
    <name type="scientific">Adineta steineri</name>
    <dbReference type="NCBI Taxonomy" id="433720"/>
    <lineage>
        <taxon>Eukaryota</taxon>
        <taxon>Metazoa</taxon>
        <taxon>Spiralia</taxon>
        <taxon>Gnathifera</taxon>
        <taxon>Rotifera</taxon>
        <taxon>Eurotatoria</taxon>
        <taxon>Bdelloidea</taxon>
        <taxon>Adinetida</taxon>
        <taxon>Adinetidae</taxon>
        <taxon>Adineta</taxon>
    </lineage>
</organism>
<evidence type="ECO:0000313" key="2">
    <source>
        <dbReference type="EMBL" id="CAF1318131.1"/>
    </source>
</evidence>
<name>A0A815F2Y6_9BILA</name>
<comment type="caution">
    <text evidence="2">The sequence shown here is derived from an EMBL/GenBank/DDBJ whole genome shotgun (WGS) entry which is preliminary data.</text>
</comment>